<keyword evidence="4" id="KW-1185">Reference proteome</keyword>
<dbReference type="Proteomes" id="UP001501442">
    <property type="component" value="Unassembled WGS sequence"/>
</dbReference>
<accession>A0ABP8U8I8</accession>
<reference evidence="4" key="1">
    <citation type="journal article" date="2019" name="Int. J. Syst. Evol. Microbiol.">
        <title>The Global Catalogue of Microorganisms (GCM) 10K type strain sequencing project: providing services to taxonomists for standard genome sequencing and annotation.</title>
        <authorList>
            <consortium name="The Broad Institute Genomics Platform"/>
            <consortium name="The Broad Institute Genome Sequencing Center for Infectious Disease"/>
            <person name="Wu L."/>
            <person name="Ma J."/>
        </authorList>
    </citation>
    <scope>NUCLEOTIDE SEQUENCE [LARGE SCALE GENOMIC DNA]</scope>
    <source>
        <strain evidence="4">JCM 17939</strain>
    </source>
</reference>
<dbReference type="RefSeq" id="WP_345431235.1">
    <property type="nucleotide sequence ID" value="NZ_BAABHK010000003.1"/>
</dbReference>
<dbReference type="Pfam" id="PF07179">
    <property type="entry name" value="SseB"/>
    <property type="match status" value="1"/>
</dbReference>
<sequence length="228" mass="23458">MSGHRIPQPQFPDDDGGAPPAVAGALGDYAAGRTGEQAVLAVLADARLLVPVVAVLTEDETVDGLRREKESEMALPTLVGADGRRAVLAFTSTDSLARWRPDARPVAVHARQACQAAVDESADALVLDVAGPVPYAIEGARLHVLANGGAITAPHEDPDVLMAVHAAVDGLPGITGVRVEPGERAELAVRLRLADGAGAPDVRAAADRLAERLRGHVTGGVEIGLVRG</sequence>
<protein>
    <submittedName>
        <fullName evidence="3">SseB family protein</fullName>
    </submittedName>
</protein>
<evidence type="ECO:0000313" key="3">
    <source>
        <dbReference type="EMBL" id="GAA4625236.1"/>
    </source>
</evidence>
<feature type="region of interest" description="Disordered" evidence="1">
    <location>
        <begin position="1"/>
        <end position="20"/>
    </location>
</feature>
<name>A0ABP8U8I8_9ACTN</name>
<gene>
    <name evidence="3" type="ORF">GCM10023196_028630</name>
</gene>
<dbReference type="EMBL" id="BAABHK010000003">
    <property type="protein sequence ID" value="GAA4625236.1"/>
    <property type="molecule type" value="Genomic_DNA"/>
</dbReference>
<evidence type="ECO:0000313" key="4">
    <source>
        <dbReference type="Proteomes" id="UP001501442"/>
    </source>
</evidence>
<comment type="caution">
    <text evidence="3">The sequence shown here is derived from an EMBL/GenBank/DDBJ whole genome shotgun (WGS) entry which is preliminary data.</text>
</comment>
<evidence type="ECO:0000256" key="1">
    <source>
        <dbReference type="SAM" id="MobiDB-lite"/>
    </source>
</evidence>
<dbReference type="InterPro" id="IPR009839">
    <property type="entry name" value="SseB_N"/>
</dbReference>
<organism evidence="3 4">
    <name type="scientific">Actinoallomurus vinaceus</name>
    <dbReference type="NCBI Taxonomy" id="1080074"/>
    <lineage>
        <taxon>Bacteria</taxon>
        <taxon>Bacillati</taxon>
        <taxon>Actinomycetota</taxon>
        <taxon>Actinomycetes</taxon>
        <taxon>Streptosporangiales</taxon>
        <taxon>Thermomonosporaceae</taxon>
        <taxon>Actinoallomurus</taxon>
    </lineage>
</organism>
<feature type="domain" description="SseB protein N-terminal" evidence="2">
    <location>
        <begin position="25"/>
        <end position="142"/>
    </location>
</feature>
<evidence type="ECO:0000259" key="2">
    <source>
        <dbReference type="Pfam" id="PF07179"/>
    </source>
</evidence>
<proteinExistence type="predicted"/>